<dbReference type="EMBL" id="KQ990574">
    <property type="protein sequence ID" value="KZV52970.1"/>
    <property type="molecule type" value="Genomic_DNA"/>
</dbReference>
<organism evidence="2 3">
    <name type="scientific">Dorcoceras hygrometricum</name>
    <dbReference type="NCBI Taxonomy" id="472368"/>
    <lineage>
        <taxon>Eukaryota</taxon>
        <taxon>Viridiplantae</taxon>
        <taxon>Streptophyta</taxon>
        <taxon>Embryophyta</taxon>
        <taxon>Tracheophyta</taxon>
        <taxon>Spermatophyta</taxon>
        <taxon>Magnoliopsida</taxon>
        <taxon>eudicotyledons</taxon>
        <taxon>Gunneridae</taxon>
        <taxon>Pentapetalae</taxon>
        <taxon>asterids</taxon>
        <taxon>lamiids</taxon>
        <taxon>Lamiales</taxon>
        <taxon>Gesneriaceae</taxon>
        <taxon>Didymocarpoideae</taxon>
        <taxon>Trichosporeae</taxon>
        <taxon>Loxocarpinae</taxon>
        <taxon>Dorcoceras</taxon>
    </lineage>
</organism>
<dbReference type="Proteomes" id="UP000250235">
    <property type="component" value="Unassembled WGS sequence"/>
</dbReference>
<proteinExistence type="predicted"/>
<protein>
    <submittedName>
        <fullName evidence="2">Uncharacterized protein</fullName>
    </submittedName>
</protein>
<evidence type="ECO:0000313" key="3">
    <source>
        <dbReference type="Proteomes" id="UP000250235"/>
    </source>
</evidence>
<reference evidence="2 3" key="1">
    <citation type="journal article" date="2015" name="Proc. Natl. Acad. Sci. U.S.A.">
        <title>The resurrection genome of Boea hygrometrica: A blueprint for survival of dehydration.</title>
        <authorList>
            <person name="Xiao L."/>
            <person name="Yang G."/>
            <person name="Zhang L."/>
            <person name="Yang X."/>
            <person name="Zhao S."/>
            <person name="Ji Z."/>
            <person name="Zhou Q."/>
            <person name="Hu M."/>
            <person name="Wang Y."/>
            <person name="Chen M."/>
            <person name="Xu Y."/>
            <person name="Jin H."/>
            <person name="Xiao X."/>
            <person name="Hu G."/>
            <person name="Bao F."/>
            <person name="Hu Y."/>
            <person name="Wan P."/>
            <person name="Li L."/>
            <person name="Deng X."/>
            <person name="Kuang T."/>
            <person name="Xiang C."/>
            <person name="Zhu J.K."/>
            <person name="Oliver M.J."/>
            <person name="He Y."/>
        </authorList>
    </citation>
    <scope>NUCLEOTIDE SEQUENCE [LARGE SCALE GENOMIC DNA]</scope>
    <source>
        <strain evidence="3">cv. XS01</strain>
    </source>
</reference>
<evidence type="ECO:0000313" key="2">
    <source>
        <dbReference type="EMBL" id="KZV52970.1"/>
    </source>
</evidence>
<gene>
    <name evidence="2" type="ORF">F511_33858</name>
</gene>
<feature type="compositionally biased region" description="Low complexity" evidence="1">
    <location>
        <begin position="15"/>
        <end position="25"/>
    </location>
</feature>
<dbReference type="AlphaFoldDB" id="A0A2Z7D1T0"/>
<sequence length="101" mass="11468">MVEESTKTWADSDSESSSSSSSSSDSEQEEVHCLMADQMADDENFVSNGINLNRGFIYFESAIEEEREDVGATTALLQNYIDYTVHQHRENEQKDEAINRH</sequence>
<accession>A0A2Z7D1T0</accession>
<keyword evidence="3" id="KW-1185">Reference proteome</keyword>
<feature type="region of interest" description="Disordered" evidence="1">
    <location>
        <begin position="1"/>
        <end position="32"/>
    </location>
</feature>
<evidence type="ECO:0000256" key="1">
    <source>
        <dbReference type="SAM" id="MobiDB-lite"/>
    </source>
</evidence>
<name>A0A2Z7D1T0_9LAMI</name>